<dbReference type="GO" id="GO:0008732">
    <property type="term" value="F:L-allo-threonine aldolase activity"/>
    <property type="evidence" value="ECO:0000318"/>
    <property type="project" value="GO_Central"/>
</dbReference>
<dbReference type="KEGG" id="dpx:DAPPUDRAFT_324820"/>
<keyword evidence="3" id="KW-0663">Pyridoxal phosphate</keyword>
<dbReference type="AlphaFoldDB" id="E9H2T4"/>
<feature type="modified residue" description="N6-(pyridoxal phosphate)lysine" evidence="5">
    <location>
        <position position="229"/>
    </location>
</feature>
<dbReference type="OMA" id="VQTNIVI"/>
<dbReference type="Pfam" id="PF01212">
    <property type="entry name" value="Beta_elim_lyase"/>
    <property type="match status" value="1"/>
</dbReference>
<dbReference type="GO" id="GO:0006545">
    <property type="term" value="P:glycine biosynthetic process"/>
    <property type="evidence" value="ECO:0000318"/>
    <property type="project" value="GO_Central"/>
</dbReference>
<proteinExistence type="inferred from homology"/>
<evidence type="ECO:0000313" key="8">
    <source>
        <dbReference type="Proteomes" id="UP000000305"/>
    </source>
</evidence>
<dbReference type="PIRSF" id="PIRSF017617">
    <property type="entry name" value="Thr_aldolase"/>
    <property type="match status" value="1"/>
</dbReference>
<dbReference type="InterPro" id="IPR015424">
    <property type="entry name" value="PyrdxlP-dep_Trfase"/>
</dbReference>
<dbReference type="SUPFAM" id="SSF53383">
    <property type="entry name" value="PLP-dependent transferases"/>
    <property type="match status" value="1"/>
</dbReference>
<protein>
    <recommendedName>
        <fullName evidence="6">Aromatic amino acid beta-eliminating lyase/threonine aldolase domain-containing protein</fullName>
    </recommendedName>
</protein>
<evidence type="ECO:0000259" key="6">
    <source>
        <dbReference type="Pfam" id="PF01212"/>
    </source>
</evidence>
<dbReference type="EMBL" id="GL732587">
    <property type="protein sequence ID" value="EFX73954.1"/>
    <property type="molecule type" value="Genomic_DNA"/>
</dbReference>
<evidence type="ECO:0000256" key="3">
    <source>
        <dbReference type="ARBA" id="ARBA00022898"/>
    </source>
</evidence>
<organism evidence="7 8">
    <name type="scientific">Daphnia pulex</name>
    <name type="common">Water flea</name>
    <dbReference type="NCBI Taxonomy" id="6669"/>
    <lineage>
        <taxon>Eukaryota</taxon>
        <taxon>Metazoa</taxon>
        <taxon>Ecdysozoa</taxon>
        <taxon>Arthropoda</taxon>
        <taxon>Crustacea</taxon>
        <taxon>Branchiopoda</taxon>
        <taxon>Diplostraca</taxon>
        <taxon>Cladocera</taxon>
        <taxon>Anomopoda</taxon>
        <taxon>Daphniidae</taxon>
        <taxon>Daphnia</taxon>
    </lineage>
</organism>
<evidence type="ECO:0000256" key="2">
    <source>
        <dbReference type="ARBA" id="ARBA00006966"/>
    </source>
</evidence>
<comment type="similarity">
    <text evidence="2">Belongs to the threonine aldolase family.</text>
</comment>
<dbReference type="PANTHER" id="PTHR48097:SF9">
    <property type="entry name" value="L-THREONINE ALDOLASE"/>
    <property type="match status" value="1"/>
</dbReference>
<dbReference type="Proteomes" id="UP000000305">
    <property type="component" value="Unassembled WGS sequence"/>
</dbReference>
<keyword evidence="4" id="KW-0456">Lyase</keyword>
<evidence type="ECO:0000256" key="5">
    <source>
        <dbReference type="PIRSR" id="PIRSR017617-1"/>
    </source>
</evidence>
<dbReference type="InterPro" id="IPR015421">
    <property type="entry name" value="PyrdxlP-dep_Trfase_major"/>
</dbReference>
<dbReference type="NCBIfam" id="NF041359">
    <property type="entry name" value="GntG_guanitoxin"/>
    <property type="match status" value="1"/>
</dbReference>
<dbReference type="eggNOG" id="KOG1368">
    <property type="taxonomic scope" value="Eukaryota"/>
</dbReference>
<evidence type="ECO:0000313" key="7">
    <source>
        <dbReference type="EMBL" id="EFX73954.1"/>
    </source>
</evidence>
<accession>E9H2T4</accession>
<dbReference type="FunFam" id="3.40.640.10:FF:000030">
    <property type="entry name" value="Low-specificity L-threonine aldolase"/>
    <property type="match status" value="1"/>
</dbReference>
<dbReference type="FunCoup" id="E9H2T4">
    <property type="interactions" value="101"/>
</dbReference>
<name>E9H2T4_DAPPU</name>
<evidence type="ECO:0000256" key="4">
    <source>
        <dbReference type="ARBA" id="ARBA00023239"/>
    </source>
</evidence>
<dbReference type="PANTHER" id="PTHR48097">
    <property type="entry name" value="L-THREONINE ALDOLASE-RELATED"/>
    <property type="match status" value="1"/>
</dbReference>
<gene>
    <name evidence="7" type="ORF">DAPPUDRAFT_324820</name>
</gene>
<dbReference type="InParanoid" id="E9H2T4"/>
<dbReference type="InterPro" id="IPR023603">
    <property type="entry name" value="Low_specificity_L-TA-like"/>
</dbReference>
<dbReference type="STRING" id="6669.E9H2T4"/>
<dbReference type="Gene3D" id="3.40.640.10">
    <property type="entry name" value="Type I PLP-dependent aspartate aminotransferase-like (Major domain)"/>
    <property type="match status" value="1"/>
</dbReference>
<dbReference type="HOGENOM" id="CLU_029381_0_1_1"/>
<feature type="domain" description="Aromatic amino acid beta-eliminating lyase/threonine aldolase" evidence="6">
    <location>
        <begin position="32"/>
        <end position="318"/>
    </location>
</feature>
<dbReference type="NCBIfam" id="NF007825">
    <property type="entry name" value="PRK10534.1"/>
    <property type="match status" value="1"/>
</dbReference>
<dbReference type="InterPro" id="IPR015422">
    <property type="entry name" value="PyrdxlP-dep_Trfase_small"/>
</dbReference>
<comment type="cofactor">
    <cofactor evidence="1">
        <name>pyridoxal 5'-phosphate</name>
        <dbReference type="ChEBI" id="CHEBI:597326"/>
    </cofactor>
</comment>
<dbReference type="GO" id="GO:0005829">
    <property type="term" value="C:cytosol"/>
    <property type="evidence" value="ECO:0000318"/>
    <property type="project" value="GO_Central"/>
</dbReference>
<dbReference type="InterPro" id="IPR001597">
    <property type="entry name" value="ArAA_b-elim_lyase/Thr_aldolase"/>
</dbReference>
<dbReference type="Gene3D" id="3.90.1150.10">
    <property type="entry name" value="Aspartate Aminotransferase, domain 1"/>
    <property type="match status" value="1"/>
</dbReference>
<keyword evidence="8" id="KW-1185">Reference proteome</keyword>
<sequence>MSAVMTGYGNAKLITGNGIPTEVSSPNATVIDFRSDTVTKPNNEMRTAMMNADVGDDVYGEDPTVNELQKLGAQLMGKEAALFVPSGTMSNLIALLTHCKLRGSEAIVGDESHILHYEQTGAAQRINLRSVKTFADGTLDLEEVKKKIRNSKDAHQSHSVLLCVENTHNRCGGRIVPQKWIVKAGQLARENNMKFHLDGARIFNAAVALDVLVSELVEPFDSVSVCLSKGLGAPVGSLLIGTKHFIEEAHRCRKALGGGMRQAGILAAAGILSLAKGPTRLAQDHIFTKQLAVTAQEVGKGVVEVDLDTVETNMVMLKVEPISGATPNSIVKRFAESTEKEVHAIGQDIRLLAYPMTETNIRIVVHCSNTPEDIKLAQDKLGYVFDEIKQSNAV</sequence>
<reference evidence="7 8" key="1">
    <citation type="journal article" date="2011" name="Science">
        <title>The ecoresponsive genome of Daphnia pulex.</title>
        <authorList>
            <person name="Colbourne J.K."/>
            <person name="Pfrender M.E."/>
            <person name="Gilbert D."/>
            <person name="Thomas W.K."/>
            <person name="Tucker A."/>
            <person name="Oakley T.H."/>
            <person name="Tokishita S."/>
            <person name="Aerts A."/>
            <person name="Arnold G.J."/>
            <person name="Basu M.K."/>
            <person name="Bauer D.J."/>
            <person name="Caceres C.E."/>
            <person name="Carmel L."/>
            <person name="Casola C."/>
            <person name="Choi J.H."/>
            <person name="Detter J.C."/>
            <person name="Dong Q."/>
            <person name="Dusheyko S."/>
            <person name="Eads B.D."/>
            <person name="Frohlich T."/>
            <person name="Geiler-Samerotte K.A."/>
            <person name="Gerlach D."/>
            <person name="Hatcher P."/>
            <person name="Jogdeo S."/>
            <person name="Krijgsveld J."/>
            <person name="Kriventseva E.V."/>
            <person name="Kultz D."/>
            <person name="Laforsch C."/>
            <person name="Lindquist E."/>
            <person name="Lopez J."/>
            <person name="Manak J.R."/>
            <person name="Muller J."/>
            <person name="Pangilinan J."/>
            <person name="Patwardhan R.P."/>
            <person name="Pitluck S."/>
            <person name="Pritham E.J."/>
            <person name="Rechtsteiner A."/>
            <person name="Rho M."/>
            <person name="Rogozin I.B."/>
            <person name="Sakarya O."/>
            <person name="Salamov A."/>
            <person name="Schaack S."/>
            <person name="Shapiro H."/>
            <person name="Shiga Y."/>
            <person name="Skalitzky C."/>
            <person name="Smith Z."/>
            <person name="Souvorov A."/>
            <person name="Sung W."/>
            <person name="Tang Z."/>
            <person name="Tsuchiya D."/>
            <person name="Tu H."/>
            <person name="Vos H."/>
            <person name="Wang M."/>
            <person name="Wolf Y.I."/>
            <person name="Yamagata H."/>
            <person name="Yamada T."/>
            <person name="Ye Y."/>
            <person name="Shaw J.R."/>
            <person name="Andrews J."/>
            <person name="Crease T.J."/>
            <person name="Tang H."/>
            <person name="Lucas S.M."/>
            <person name="Robertson H.M."/>
            <person name="Bork P."/>
            <person name="Koonin E.V."/>
            <person name="Zdobnov E.M."/>
            <person name="Grigoriev I.V."/>
            <person name="Lynch M."/>
            <person name="Boore J.L."/>
        </authorList>
    </citation>
    <scope>NUCLEOTIDE SEQUENCE [LARGE SCALE GENOMIC DNA]</scope>
</reference>
<dbReference type="GO" id="GO:0006567">
    <property type="term" value="P:L-threonine catabolic process"/>
    <property type="evidence" value="ECO:0000318"/>
    <property type="project" value="GO_Central"/>
</dbReference>
<dbReference type="OrthoDB" id="10261951at2759"/>
<evidence type="ECO:0000256" key="1">
    <source>
        <dbReference type="ARBA" id="ARBA00001933"/>
    </source>
</evidence>